<protein>
    <submittedName>
        <fullName evidence="1">Uncharacterized protein</fullName>
    </submittedName>
</protein>
<evidence type="ECO:0000313" key="1">
    <source>
        <dbReference type="EMBL" id="TFL02151.1"/>
    </source>
</evidence>
<proteinExistence type="predicted"/>
<dbReference type="Proteomes" id="UP000305067">
    <property type="component" value="Unassembled WGS sequence"/>
</dbReference>
<gene>
    <name evidence="1" type="ORF">BDV98DRAFT_566787</name>
</gene>
<keyword evidence="2" id="KW-1185">Reference proteome</keyword>
<accession>A0A5C3QNP7</accession>
<evidence type="ECO:0000313" key="2">
    <source>
        <dbReference type="Proteomes" id="UP000305067"/>
    </source>
</evidence>
<dbReference type="EMBL" id="ML178823">
    <property type="protein sequence ID" value="TFL02151.1"/>
    <property type="molecule type" value="Genomic_DNA"/>
</dbReference>
<name>A0A5C3QNP7_9AGAR</name>
<dbReference type="AlphaFoldDB" id="A0A5C3QNP7"/>
<reference evidence="1 2" key="1">
    <citation type="journal article" date="2019" name="Nat. Ecol. Evol.">
        <title>Megaphylogeny resolves global patterns of mushroom evolution.</title>
        <authorList>
            <person name="Varga T."/>
            <person name="Krizsan K."/>
            <person name="Foldi C."/>
            <person name="Dima B."/>
            <person name="Sanchez-Garcia M."/>
            <person name="Sanchez-Ramirez S."/>
            <person name="Szollosi G.J."/>
            <person name="Szarkandi J.G."/>
            <person name="Papp V."/>
            <person name="Albert L."/>
            <person name="Andreopoulos W."/>
            <person name="Angelini C."/>
            <person name="Antonin V."/>
            <person name="Barry K.W."/>
            <person name="Bougher N.L."/>
            <person name="Buchanan P."/>
            <person name="Buyck B."/>
            <person name="Bense V."/>
            <person name="Catcheside P."/>
            <person name="Chovatia M."/>
            <person name="Cooper J."/>
            <person name="Damon W."/>
            <person name="Desjardin D."/>
            <person name="Finy P."/>
            <person name="Geml J."/>
            <person name="Haridas S."/>
            <person name="Hughes K."/>
            <person name="Justo A."/>
            <person name="Karasinski D."/>
            <person name="Kautmanova I."/>
            <person name="Kiss B."/>
            <person name="Kocsube S."/>
            <person name="Kotiranta H."/>
            <person name="LaButti K.M."/>
            <person name="Lechner B.E."/>
            <person name="Liimatainen K."/>
            <person name="Lipzen A."/>
            <person name="Lukacs Z."/>
            <person name="Mihaltcheva S."/>
            <person name="Morgado L.N."/>
            <person name="Niskanen T."/>
            <person name="Noordeloos M.E."/>
            <person name="Ohm R.A."/>
            <person name="Ortiz-Santana B."/>
            <person name="Ovrebo C."/>
            <person name="Racz N."/>
            <person name="Riley R."/>
            <person name="Savchenko A."/>
            <person name="Shiryaev A."/>
            <person name="Soop K."/>
            <person name="Spirin V."/>
            <person name="Szebenyi C."/>
            <person name="Tomsovsky M."/>
            <person name="Tulloss R.E."/>
            <person name="Uehling J."/>
            <person name="Grigoriev I.V."/>
            <person name="Vagvolgyi C."/>
            <person name="Papp T."/>
            <person name="Martin F.M."/>
            <person name="Miettinen O."/>
            <person name="Hibbett D.S."/>
            <person name="Nagy L.G."/>
        </authorList>
    </citation>
    <scope>NUCLEOTIDE SEQUENCE [LARGE SCALE GENOMIC DNA]</scope>
    <source>
        <strain evidence="1 2">CBS 309.79</strain>
    </source>
</reference>
<organism evidence="1 2">
    <name type="scientific">Pterulicium gracile</name>
    <dbReference type="NCBI Taxonomy" id="1884261"/>
    <lineage>
        <taxon>Eukaryota</taxon>
        <taxon>Fungi</taxon>
        <taxon>Dikarya</taxon>
        <taxon>Basidiomycota</taxon>
        <taxon>Agaricomycotina</taxon>
        <taxon>Agaricomycetes</taxon>
        <taxon>Agaricomycetidae</taxon>
        <taxon>Agaricales</taxon>
        <taxon>Pleurotineae</taxon>
        <taxon>Pterulaceae</taxon>
        <taxon>Pterulicium</taxon>
    </lineage>
</organism>
<sequence length="100" mass="11185">MRPVLRRVLAPNPHRLLYLFSRTLPSSSVASCGGGTIFICDSAASTMRLSCRRKRMVVCWRVDYQKILAAMIHFTLAKVIGRAATSGIQVDLRTADAYLW</sequence>